<evidence type="ECO:0000313" key="6">
    <source>
        <dbReference type="EMBL" id="RMO29809.1"/>
    </source>
</evidence>
<dbReference type="Pfam" id="PF13193">
    <property type="entry name" value="AMP-binding_C"/>
    <property type="match status" value="1"/>
</dbReference>
<keyword evidence="4" id="KW-0597">Phosphoprotein</keyword>
<evidence type="ECO:0000256" key="3">
    <source>
        <dbReference type="ARBA" id="ARBA00022450"/>
    </source>
</evidence>
<dbReference type="Proteomes" id="UP000273536">
    <property type="component" value="Unassembled WGS sequence"/>
</dbReference>
<dbReference type="PANTHER" id="PTHR45527">
    <property type="entry name" value="NONRIBOSOMAL PEPTIDE SYNTHETASE"/>
    <property type="match status" value="1"/>
</dbReference>
<dbReference type="SUPFAM" id="SSF47336">
    <property type="entry name" value="ACP-like"/>
    <property type="match status" value="1"/>
</dbReference>
<feature type="non-terminal residue" evidence="6">
    <location>
        <position position="1"/>
    </location>
</feature>
<dbReference type="GO" id="GO:0043041">
    <property type="term" value="P:amino acid activation for nonribosomal peptide biosynthetic process"/>
    <property type="evidence" value="ECO:0007669"/>
    <property type="project" value="TreeGrafter"/>
</dbReference>
<dbReference type="Gene3D" id="3.40.50.12780">
    <property type="entry name" value="N-terminal domain of ligase-like"/>
    <property type="match status" value="1"/>
</dbReference>
<dbReference type="InterPro" id="IPR042099">
    <property type="entry name" value="ANL_N_sf"/>
</dbReference>
<keyword evidence="3" id="KW-0596">Phosphopantetheine</keyword>
<dbReference type="InterPro" id="IPR009081">
    <property type="entry name" value="PP-bd_ACP"/>
</dbReference>
<dbReference type="SUPFAM" id="SSF56801">
    <property type="entry name" value="Acetyl-CoA synthetase-like"/>
    <property type="match status" value="1"/>
</dbReference>
<comment type="caution">
    <text evidence="6">The sequence shown here is derived from an EMBL/GenBank/DDBJ whole genome shotgun (WGS) entry which is preliminary data.</text>
</comment>
<dbReference type="InterPro" id="IPR036736">
    <property type="entry name" value="ACP-like_sf"/>
</dbReference>
<dbReference type="PROSITE" id="PS00012">
    <property type="entry name" value="PHOSPHOPANTETHEINE"/>
    <property type="match status" value="1"/>
</dbReference>
<gene>
    <name evidence="6" type="ORF">ALQ42_02422</name>
</gene>
<dbReference type="InterPro" id="IPR025110">
    <property type="entry name" value="AMP-bd_C"/>
</dbReference>
<dbReference type="EMBL" id="RBPS01000362">
    <property type="protein sequence ID" value="RMO29809.1"/>
    <property type="molecule type" value="Genomic_DNA"/>
</dbReference>
<evidence type="ECO:0000313" key="7">
    <source>
        <dbReference type="Proteomes" id="UP000273536"/>
    </source>
</evidence>
<dbReference type="GO" id="GO:0031177">
    <property type="term" value="F:phosphopantetheine binding"/>
    <property type="evidence" value="ECO:0007669"/>
    <property type="project" value="InterPro"/>
</dbReference>
<comment type="similarity">
    <text evidence="2">Belongs to the ATP-dependent AMP-binding enzyme family.</text>
</comment>
<dbReference type="RefSeq" id="WP_147465938.1">
    <property type="nucleotide sequence ID" value="NZ_RBPS01000362.1"/>
</dbReference>
<name>A0A3M3U9I7_PSESG</name>
<dbReference type="GO" id="GO:0009366">
    <property type="term" value="C:enterobactin synthetase complex"/>
    <property type="evidence" value="ECO:0007669"/>
    <property type="project" value="TreeGrafter"/>
</dbReference>
<reference evidence="6 7" key="1">
    <citation type="submission" date="2018-08" db="EMBL/GenBank/DDBJ databases">
        <title>Recombination of ecologically and evolutionarily significant loci maintains genetic cohesion in the Pseudomonas syringae species complex.</title>
        <authorList>
            <person name="Dillon M."/>
            <person name="Thakur S."/>
            <person name="Almeida R.N.D."/>
            <person name="Weir B.S."/>
            <person name="Guttman D.S."/>
        </authorList>
    </citation>
    <scope>NUCLEOTIDE SEQUENCE [LARGE SCALE GENOMIC DNA]</scope>
    <source>
        <strain evidence="6 7">ICMP 6372</strain>
    </source>
</reference>
<comment type="cofactor">
    <cofactor evidence="1">
        <name>pantetheine 4'-phosphate</name>
        <dbReference type="ChEBI" id="CHEBI:47942"/>
    </cofactor>
</comment>
<dbReference type="FunFam" id="1.10.1200.10:FF:000005">
    <property type="entry name" value="Nonribosomal peptide synthetase 1"/>
    <property type="match status" value="1"/>
</dbReference>
<evidence type="ECO:0000256" key="2">
    <source>
        <dbReference type="ARBA" id="ARBA00006432"/>
    </source>
</evidence>
<dbReference type="GO" id="GO:0009239">
    <property type="term" value="P:enterobactin biosynthetic process"/>
    <property type="evidence" value="ECO:0007669"/>
    <property type="project" value="TreeGrafter"/>
</dbReference>
<dbReference type="GO" id="GO:0047527">
    <property type="term" value="F:2,3-dihydroxybenzoate-serine ligase activity"/>
    <property type="evidence" value="ECO:0007669"/>
    <property type="project" value="TreeGrafter"/>
</dbReference>
<dbReference type="Gene3D" id="3.30.300.30">
    <property type="match status" value="1"/>
</dbReference>
<dbReference type="AlphaFoldDB" id="A0A3M3U9I7"/>
<dbReference type="GO" id="GO:0005829">
    <property type="term" value="C:cytosol"/>
    <property type="evidence" value="ECO:0007669"/>
    <property type="project" value="TreeGrafter"/>
</dbReference>
<evidence type="ECO:0000259" key="5">
    <source>
        <dbReference type="PROSITE" id="PS50075"/>
    </source>
</evidence>
<dbReference type="PROSITE" id="PS50075">
    <property type="entry name" value="CARRIER"/>
    <property type="match status" value="1"/>
</dbReference>
<sequence>YRTGDLARYRAAGVIEYAGRIDHQVKIRGFRIELGEIEARLQAHPTVREVIVLAVDGQLAAYLVPAQPDQDQQSLRETLKTELRAHLPDYMVPTHFIVLDKMPLTANGKLDRKALPAPDASQLQAAYIAPQGELEQQLAAIWADVLKVEQVGRSDNFFELGGHSLLAVQMLVRVREQLQREVGLKDLFEQPVLADFCATLHEKNGESDHALDELTKSLEALKRLSAEEIDNLIA</sequence>
<feature type="domain" description="Carrier" evidence="5">
    <location>
        <begin position="129"/>
        <end position="204"/>
    </location>
</feature>
<dbReference type="InterPro" id="IPR006162">
    <property type="entry name" value="Ppantetheine_attach_site"/>
</dbReference>
<evidence type="ECO:0000256" key="4">
    <source>
        <dbReference type="ARBA" id="ARBA00022553"/>
    </source>
</evidence>
<dbReference type="PANTHER" id="PTHR45527:SF1">
    <property type="entry name" value="FATTY ACID SYNTHASE"/>
    <property type="match status" value="1"/>
</dbReference>
<dbReference type="SMART" id="SM00823">
    <property type="entry name" value="PKS_PP"/>
    <property type="match status" value="1"/>
</dbReference>
<accession>A0A3M3U9I7</accession>
<dbReference type="InterPro" id="IPR045851">
    <property type="entry name" value="AMP-bd_C_sf"/>
</dbReference>
<protein>
    <submittedName>
        <fullName evidence="6">Pyoverdine sidechain peptide synthetase II, D-Asp-L-Thr component</fullName>
    </submittedName>
</protein>
<organism evidence="6 7">
    <name type="scientific">Pseudomonas savastanoi pv. glycinea</name>
    <name type="common">Pseudomonas syringae pv. glycinea</name>
    <dbReference type="NCBI Taxonomy" id="318"/>
    <lineage>
        <taxon>Bacteria</taxon>
        <taxon>Pseudomonadati</taxon>
        <taxon>Pseudomonadota</taxon>
        <taxon>Gammaproteobacteria</taxon>
        <taxon>Pseudomonadales</taxon>
        <taxon>Pseudomonadaceae</taxon>
        <taxon>Pseudomonas</taxon>
    </lineage>
</organism>
<dbReference type="InterPro" id="IPR020806">
    <property type="entry name" value="PKS_PP-bd"/>
</dbReference>
<evidence type="ECO:0000256" key="1">
    <source>
        <dbReference type="ARBA" id="ARBA00001957"/>
    </source>
</evidence>
<dbReference type="Pfam" id="PF00550">
    <property type="entry name" value="PP-binding"/>
    <property type="match status" value="1"/>
</dbReference>
<proteinExistence type="inferred from homology"/>
<dbReference type="FunFam" id="3.30.300.30:FF:000010">
    <property type="entry name" value="Enterobactin synthetase component F"/>
    <property type="match status" value="1"/>
</dbReference>
<dbReference type="Gene3D" id="1.10.1200.10">
    <property type="entry name" value="ACP-like"/>
    <property type="match status" value="1"/>
</dbReference>